<gene>
    <name evidence="1" type="ORF">IP98_01978</name>
</gene>
<dbReference type="InterPro" id="IPR011463">
    <property type="entry name" value="DUF1569"/>
</dbReference>
<dbReference type="Gene3D" id="1.20.120.450">
    <property type="entry name" value="dinb family like domain"/>
    <property type="match status" value="1"/>
</dbReference>
<dbReference type="RefSeq" id="WP_035118727.1">
    <property type="nucleotide sequence ID" value="NZ_AVBI01000024.1"/>
</dbReference>
<proteinExistence type="predicted"/>
<dbReference type="EMBL" id="VLKQ01000008">
    <property type="protein sequence ID" value="TWI11810.1"/>
    <property type="molecule type" value="Genomic_DNA"/>
</dbReference>
<protein>
    <submittedName>
        <fullName evidence="1">Uncharacterized protein DUF1569</fullName>
    </submittedName>
</protein>
<organism evidence="1 2">
    <name type="scientific">Flavobacterium cauense R2A-7</name>
    <dbReference type="NCBI Taxonomy" id="1341154"/>
    <lineage>
        <taxon>Bacteria</taxon>
        <taxon>Pseudomonadati</taxon>
        <taxon>Bacteroidota</taxon>
        <taxon>Flavobacteriia</taxon>
        <taxon>Flavobacteriales</taxon>
        <taxon>Flavobacteriaceae</taxon>
        <taxon>Flavobacterium</taxon>
    </lineage>
</organism>
<evidence type="ECO:0000313" key="2">
    <source>
        <dbReference type="Proteomes" id="UP000319848"/>
    </source>
</evidence>
<accession>A0A562LW05</accession>
<evidence type="ECO:0000313" key="1">
    <source>
        <dbReference type="EMBL" id="TWI11810.1"/>
    </source>
</evidence>
<reference evidence="1 2" key="1">
    <citation type="journal article" date="2015" name="Stand. Genomic Sci.">
        <title>Genomic Encyclopedia of Bacterial and Archaeal Type Strains, Phase III: the genomes of soil and plant-associated and newly described type strains.</title>
        <authorList>
            <person name="Whitman W.B."/>
            <person name="Woyke T."/>
            <person name="Klenk H.P."/>
            <person name="Zhou Y."/>
            <person name="Lilburn T.G."/>
            <person name="Beck B.J."/>
            <person name="De Vos P."/>
            <person name="Vandamme P."/>
            <person name="Eisen J.A."/>
            <person name="Garrity G."/>
            <person name="Hugenholtz P."/>
            <person name="Kyrpides N.C."/>
        </authorList>
    </citation>
    <scope>NUCLEOTIDE SEQUENCE [LARGE SCALE GENOMIC DNA]</scope>
    <source>
        <strain evidence="1 2">CGMCC 1.7270</strain>
    </source>
</reference>
<dbReference type="STRING" id="1341154.FCR2A7T_28710"/>
<dbReference type="AlphaFoldDB" id="A0A562LW05"/>
<dbReference type="InterPro" id="IPR034660">
    <property type="entry name" value="DinB/YfiT-like"/>
</dbReference>
<comment type="caution">
    <text evidence="1">The sequence shown here is derived from an EMBL/GenBank/DDBJ whole genome shotgun (WGS) entry which is preliminary data.</text>
</comment>
<dbReference type="Proteomes" id="UP000319848">
    <property type="component" value="Unassembled WGS sequence"/>
</dbReference>
<dbReference type="OrthoDB" id="2599194at2"/>
<keyword evidence="2" id="KW-1185">Reference proteome</keyword>
<sequence>MKSLFNSSDVSEILERIEKLTPESQRKWGKMNVAQMLAHCNKSTETAMGKNYMKMLFIGRIIASFLKPKVLGEQPFGKNSPTDKSYIFPEDSNFEIEKSKVIASINSFFEGGPSQCTTYPHPFFGKFTPEEWAVFQWKHLDHHLRQFGV</sequence>
<name>A0A562LW05_9FLAO</name>
<dbReference type="Pfam" id="PF07606">
    <property type="entry name" value="DUF1569"/>
    <property type="match status" value="1"/>
</dbReference>